<feature type="compositionally biased region" description="Gly residues" evidence="1">
    <location>
        <begin position="372"/>
        <end position="383"/>
    </location>
</feature>
<evidence type="ECO:0000313" key="2">
    <source>
        <dbReference type="EMBL" id="KAG0517892.1"/>
    </source>
</evidence>
<comment type="caution">
    <text evidence="2">The sequence shown here is derived from an EMBL/GenBank/DDBJ whole genome shotgun (WGS) entry which is preliminary data.</text>
</comment>
<organism evidence="2 3">
    <name type="scientific">Sorghum bicolor</name>
    <name type="common">Sorghum</name>
    <name type="synonym">Sorghum vulgare</name>
    <dbReference type="NCBI Taxonomy" id="4558"/>
    <lineage>
        <taxon>Eukaryota</taxon>
        <taxon>Viridiplantae</taxon>
        <taxon>Streptophyta</taxon>
        <taxon>Embryophyta</taxon>
        <taxon>Tracheophyta</taxon>
        <taxon>Spermatophyta</taxon>
        <taxon>Magnoliopsida</taxon>
        <taxon>Liliopsida</taxon>
        <taxon>Poales</taxon>
        <taxon>Poaceae</taxon>
        <taxon>PACMAD clade</taxon>
        <taxon>Panicoideae</taxon>
        <taxon>Andropogonodae</taxon>
        <taxon>Andropogoneae</taxon>
        <taxon>Sorghinae</taxon>
        <taxon>Sorghum</taxon>
    </lineage>
</organism>
<feature type="compositionally biased region" description="Basic residues" evidence="1">
    <location>
        <begin position="119"/>
        <end position="162"/>
    </location>
</feature>
<feature type="region of interest" description="Disordered" evidence="1">
    <location>
        <begin position="1"/>
        <end position="62"/>
    </location>
</feature>
<evidence type="ECO:0000256" key="1">
    <source>
        <dbReference type="SAM" id="MobiDB-lite"/>
    </source>
</evidence>
<dbReference type="AlphaFoldDB" id="A0A921Q9T8"/>
<protein>
    <submittedName>
        <fullName evidence="2">Uncharacterized protein</fullName>
    </submittedName>
</protein>
<evidence type="ECO:0000313" key="3">
    <source>
        <dbReference type="Proteomes" id="UP000807115"/>
    </source>
</evidence>
<accession>A0A921Q9T8</accession>
<feature type="compositionally biased region" description="Basic residues" evidence="1">
    <location>
        <begin position="286"/>
        <end position="298"/>
    </location>
</feature>
<feature type="compositionally biased region" description="Polar residues" evidence="1">
    <location>
        <begin position="26"/>
        <end position="45"/>
    </location>
</feature>
<dbReference type="Proteomes" id="UP000807115">
    <property type="component" value="Chromosome 9"/>
</dbReference>
<sequence length="383" mass="42602">MACVRSNAAGKQSRKWLRDKAPVRPSLSSFICSQPRQSTCTDDGQGSNGRRKQARNQESDRAPPVVVVVTAAEPKVSSLIITSKICVSHCGWGRMRMSSWLAACLAHLTEPVVVPATATRRRRRSRCRRQRRRGGRRRAGCSRRRRSRSARGGTGRRRRPPCRWRSGWAPASSPRPGTCSTTPAALPCRCPRPEWNHRRRRQQHLDRPPPRSPAGSTSSRSRPSARRRRRPPEPPSRRRPSRRAARPGSPWPPPRASPAASSCAAPASAALVQAPPLPPPRVLCRTTKKKTRRPRRERRPTGRAASAAGARLHLHPRPHHWAGSPRPHTCNRQETVGARGRHRRRLPPHPPLPRWINQSIDRSIKQQPRLAGGAGDGSAAGCD</sequence>
<feature type="compositionally biased region" description="Low complexity" evidence="1">
    <location>
        <begin position="257"/>
        <end position="274"/>
    </location>
</feature>
<gene>
    <name evidence="2" type="ORF">BDA96_09G128000</name>
</gene>
<reference evidence="2" key="1">
    <citation type="journal article" date="2019" name="BMC Genomics">
        <title>A new reference genome for Sorghum bicolor reveals high levels of sequence similarity between sweet and grain genotypes: implications for the genetics of sugar metabolism.</title>
        <authorList>
            <person name="Cooper E.A."/>
            <person name="Brenton Z.W."/>
            <person name="Flinn B.S."/>
            <person name="Jenkins J."/>
            <person name="Shu S."/>
            <person name="Flowers D."/>
            <person name="Luo F."/>
            <person name="Wang Y."/>
            <person name="Xia P."/>
            <person name="Barry K."/>
            <person name="Daum C."/>
            <person name="Lipzen A."/>
            <person name="Yoshinaga Y."/>
            <person name="Schmutz J."/>
            <person name="Saski C."/>
            <person name="Vermerris W."/>
            <person name="Kresovich S."/>
        </authorList>
    </citation>
    <scope>NUCLEOTIDE SEQUENCE</scope>
</reference>
<feature type="region of interest" description="Disordered" evidence="1">
    <location>
        <begin position="117"/>
        <end position="383"/>
    </location>
</feature>
<name>A0A921Q9T8_SORBI</name>
<proteinExistence type="predicted"/>
<reference evidence="2" key="2">
    <citation type="submission" date="2020-10" db="EMBL/GenBank/DDBJ databases">
        <authorList>
            <person name="Cooper E.A."/>
            <person name="Brenton Z.W."/>
            <person name="Flinn B.S."/>
            <person name="Jenkins J."/>
            <person name="Shu S."/>
            <person name="Flowers D."/>
            <person name="Luo F."/>
            <person name="Wang Y."/>
            <person name="Xia P."/>
            <person name="Barry K."/>
            <person name="Daum C."/>
            <person name="Lipzen A."/>
            <person name="Yoshinaga Y."/>
            <person name="Schmutz J."/>
            <person name="Saski C."/>
            <person name="Vermerris W."/>
            <person name="Kresovich S."/>
        </authorList>
    </citation>
    <scope>NUCLEOTIDE SEQUENCE</scope>
</reference>
<dbReference type="EMBL" id="CM027688">
    <property type="protein sequence ID" value="KAG0517892.1"/>
    <property type="molecule type" value="Genomic_DNA"/>
</dbReference>
<feature type="compositionally biased region" description="Low complexity" evidence="1">
    <location>
        <begin position="213"/>
        <end position="222"/>
    </location>
</feature>